<proteinExistence type="predicted"/>
<keyword evidence="1" id="KW-0812">Transmembrane</keyword>
<evidence type="ECO:0000313" key="3">
    <source>
        <dbReference type="Proteomes" id="UP000758603"/>
    </source>
</evidence>
<accession>A0A9P8UKT7</accession>
<keyword evidence="1" id="KW-1133">Transmembrane helix</keyword>
<keyword evidence="1" id="KW-0472">Membrane</keyword>
<dbReference type="GeneID" id="70134784"/>
<dbReference type="OrthoDB" id="3436860at2759"/>
<protein>
    <submittedName>
        <fullName evidence="2">Uncharacterized protein</fullName>
    </submittedName>
</protein>
<organism evidence="2 3">
    <name type="scientific">Truncatella angustata</name>
    <dbReference type="NCBI Taxonomy" id="152316"/>
    <lineage>
        <taxon>Eukaryota</taxon>
        <taxon>Fungi</taxon>
        <taxon>Dikarya</taxon>
        <taxon>Ascomycota</taxon>
        <taxon>Pezizomycotina</taxon>
        <taxon>Sordariomycetes</taxon>
        <taxon>Xylariomycetidae</taxon>
        <taxon>Amphisphaeriales</taxon>
        <taxon>Sporocadaceae</taxon>
        <taxon>Truncatella</taxon>
    </lineage>
</organism>
<dbReference type="AlphaFoldDB" id="A0A9P8UKT7"/>
<keyword evidence="3" id="KW-1185">Reference proteome</keyword>
<name>A0A9P8UKT7_9PEZI</name>
<comment type="caution">
    <text evidence="2">The sequence shown here is derived from an EMBL/GenBank/DDBJ whole genome shotgun (WGS) entry which is preliminary data.</text>
</comment>
<dbReference type="EMBL" id="JAGPXC010000004">
    <property type="protein sequence ID" value="KAH6654044.1"/>
    <property type="molecule type" value="Genomic_DNA"/>
</dbReference>
<dbReference type="RefSeq" id="XP_045958314.1">
    <property type="nucleotide sequence ID" value="XM_046105893.1"/>
</dbReference>
<sequence>MFRKWASLKAYAIINATEIVFWAAVVYLTIQAATQSCVAPTCALTWVIVALAINMCLLSAYATIVSYNNFRAARKIERTTVALESVDQSPYHHHTDAMMHMNKTSV</sequence>
<gene>
    <name evidence="2" type="ORF">BKA67DRAFT_645830</name>
</gene>
<dbReference type="Proteomes" id="UP000758603">
    <property type="component" value="Unassembled WGS sequence"/>
</dbReference>
<evidence type="ECO:0000256" key="1">
    <source>
        <dbReference type="SAM" id="Phobius"/>
    </source>
</evidence>
<feature type="transmembrane region" description="Helical" evidence="1">
    <location>
        <begin position="44"/>
        <end position="67"/>
    </location>
</feature>
<evidence type="ECO:0000313" key="2">
    <source>
        <dbReference type="EMBL" id="KAH6654044.1"/>
    </source>
</evidence>
<feature type="transmembrane region" description="Helical" evidence="1">
    <location>
        <begin position="12"/>
        <end position="32"/>
    </location>
</feature>
<reference evidence="2" key="1">
    <citation type="journal article" date="2021" name="Nat. Commun.">
        <title>Genetic determinants of endophytism in the Arabidopsis root mycobiome.</title>
        <authorList>
            <person name="Mesny F."/>
            <person name="Miyauchi S."/>
            <person name="Thiergart T."/>
            <person name="Pickel B."/>
            <person name="Atanasova L."/>
            <person name="Karlsson M."/>
            <person name="Huettel B."/>
            <person name="Barry K.W."/>
            <person name="Haridas S."/>
            <person name="Chen C."/>
            <person name="Bauer D."/>
            <person name="Andreopoulos W."/>
            <person name="Pangilinan J."/>
            <person name="LaButti K."/>
            <person name="Riley R."/>
            <person name="Lipzen A."/>
            <person name="Clum A."/>
            <person name="Drula E."/>
            <person name="Henrissat B."/>
            <person name="Kohler A."/>
            <person name="Grigoriev I.V."/>
            <person name="Martin F.M."/>
            <person name="Hacquard S."/>
        </authorList>
    </citation>
    <scope>NUCLEOTIDE SEQUENCE</scope>
    <source>
        <strain evidence="2">MPI-SDFR-AT-0073</strain>
    </source>
</reference>